<comment type="caution">
    <text evidence="2">The sequence shown here is derived from an EMBL/GenBank/DDBJ whole genome shotgun (WGS) entry which is preliminary data.</text>
</comment>
<dbReference type="RefSeq" id="WP_168006860.1">
    <property type="nucleotide sequence ID" value="NZ_JAATHJ010000013.1"/>
</dbReference>
<dbReference type="InterPro" id="IPR052533">
    <property type="entry name" value="WalJ/YycJ-like"/>
</dbReference>
<feature type="domain" description="Metallo-beta-lactamase" evidence="1">
    <location>
        <begin position="12"/>
        <end position="182"/>
    </location>
</feature>
<dbReference type="Proteomes" id="UP000752012">
    <property type="component" value="Unassembled WGS sequence"/>
</dbReference>
<dbReference type="InterPro" id="IPR036866">
    <property type="entry name" value="RibonucZ/Hydroxyglut_hydro"/>
</dbReference>
<proteinExistence type="predicted"/>
<dbReference type="Pfam" id="PF12706">
    <property type="entry name" value="Lactamase_B_2"/>
    <property type="match status" value="1"/>
</dbReference>
<dbReference type="SUPFAM" id="SSF56281">
    <property type="entry name" value="Metallo-hydrolase/oxidoreductase"/>
    <property type="match status" value="1"/>
</dbReference>
<sequence>MIEITTLATGSKGNCYHITDGSTALLLEAGIPYKEIRRKLNFQTTKIKGCLISHEHQDHCKAVTDVAKAGINIYMSQGTADALGATGHRIKPVKAKQQYQIGTWTILPFDVEHDVSEPYGFLLASSNGAKVLFATDTYYIRYKFKGLTHLLLECNYSLEILNENIATGRVHRGMKKRLIRSHFSLENVKEFLKANDLTQLQEIWLLHLSDSNSNEAAFKKEIQELTGRMVMMP</sequence>
<organism evidence="2 3">
    <name type="scientific">Alkalicoccus luteus</name>
    <dbReference type="NCBI Taxonomy" id="1237094"/>
    <lineage>
        <taxon>Bacteria</taxon>
        <taxon>Bacillati</taxon>
        <taxon>Bacillota</taxon>
        <taxon>Bacilli</taxon>
        <taxon>Bacillales</taxon>
        <taxon>Bacillaceae</taxon>
        <taxon>Alkalicoccus</taxon>
    </lineage>
</organism>
<name>A0A969TTQ4_9BACI</name>
<reference evidence="2 3" key="1">
    <citation type="submission" date="2020-03" db="EMBL/GenBank/DDBJ databases">
        <title>Assessment of the enzymatic potential of alkaline-tolerant lipase obtained from Bacillus luteus H11 (technogenic soil) for the bioremediation of saline soils contaminated with petroleum substances.</title>
        <authorList>
            <person name="Kalwasinska A."/>
        </authorList>
    </citation>
    <scope>NUCLEOTIDE SEQUENCE [LARGE SCALE GENOMIC DNA]</scope>
    <source>
        <strain evidence="2 3">H11</strain>
    </source>
</reference>
<gene>
    <name evidence="2" type="ORF">HCN83_09900</name>
</gene>
<dbReference type="PANTHER" id="PTHR47619:SF1">
    <property type="entry name" value="EXODEOXYRIBONUCLEASE WALJ"/>
    <property type="match status" value="1"/>
</dbReference>
<dbReference type="EMBL" id="JAATHJ010000013">
    <property type="protein sequence ID" value="NJP37898.1"/>
    <property type="molecule type" value="Genomic_DNA"/>
</dbReference>
<dbReference type="Gene3D" id="3.60.15.10">
    <property type="entry name" value="Ribonuclease Z/Hydroxyacylglutathione hydrolase-like"/>
    <property type="match status" value="1"/>
</dbReference>
<keyword evidence="3" id="KW-1185">Reference proteome</keyword>
<dbReference type="SMART" id="SM00849">
    <property type="entry name" value="Lactamase_B"/>
    <property type="match status" value="1"/>
</dbReference>
<dbReference type="InterPro" id="IPR001279">
    <property type="entry name" value="Metallo-B-lactamas"/>
</dbReference>
<evidence type="ECO:0000259" key="1">
    <source>
        <dbReference type="SMART" id="SM00849"/>
    </source>
</evidence>
<dbReference type="PANTHER" id="PTHR47619">
    <property type="entry name" value="METALLO-HYDROLASE YYCJ-RELATED"/>
    <property type="match status" value="1"/>
</dbReference>
<dbReference type="AlphaFoldDB" id="A0A969TTQ4"/>
<protein>
    <submittedName>
        <fullName evidence="2">MBL fold metallo-hydrolase</fullName>
    </submittedName>
</protein>
<accession>A0A969TTQ4</accession>
<evidence type="ECO:0000313" key="2">
    <source>
        <dbReference type="EMBL" id="NJP37898.1"/>
    </source>
</evidence>
<evidence type="ECO:0000313" key="3">
    <source>
        <dbReference type="Proteomes" id="UP000752012"/>
    </source>
</evidence>